<proteinExistence type="predicted"/>
<dbReference type="Pfam" id="PF20439">
    <property type="entry name" value="SpoIVA_C"/>
    <property type="match status" value="1"/>
</dbReference>
<name>A0A3E3DVQ0_9FIRM</name>
<feature type="domain" description="Stage IV sporulation protein A ATPase" evidence="1">
    <location>
        <begin position="3"/>
        <end position="236"/>
    </location>
</feature>
<dbReference type="RefSeq" id="WP_117532602.1">
    <property type="nucleotide sequence ID" value="NZ_QUSM01000006.1"/>
</dbReference>
<dbReference type="Pfam" id="PF20438">
    <property type="entry name" value="SpoIVA_middle"/>
    <property type="match status" value="1"/>
</dbReference>
<accession>A0A3E3DVQ0</accession>
<organism evidence="4 5">
    <name type="scientific">Anaerofustis stercorihominis</name>
    <dbReference type="NCBI Taxonomy" id="214853"/>
    <lineage>
        <taxon>Bacteria</taxon>
        <taxon>Bacillati</taxon>
        <taxon>Bacillota</taxon>
        <taxon>Clostridia</taxon>
        <taxon>Eubacteriales</taxon>
        <taxon>Eubacteriaceae</taxon>
        <taxon>Anaerofustis</taxon>
    </lineage>
</organism>
<comment type="caution">
    <text evidence="4">The sequence shown here is derived from an EMBL/GenBank/DDBJ whole genome shotgun (WGS) entry which is preliminary data.</text>
</comment>
<evidence type="ECO:0000259" key="1">
    <source>
        <dbReference type="Pfam" id="PF09547"/>
    </source>
</evidence>
<dbReference type="Gene3D" id="3.40.50.300">
    <property type="entry name" value="P-loop containing nucleotide triphosphate hydrolases"/>
    <property type="match status" value="1"/>
</dbReference>
<evidence type="ECO:0000313" key="4">
    <source>
        <dbReference type="EMBL" id="RGD73321.1"/>
    </source>
</evidence>
<dbReference type="SUPFAM" id="SSF52540">
    <property type="entry name" value="P-loop containing nucleoside triphosphate hydrolases"/>
    <property type="match status" value="1"/>
</dbReference>
<dbReference type="GO" id="GO:0016887">
    <property type="term" value="F:ATP hydrolysis activity"/>
    <property type="evidence" value="ECO:0007669"/>
    <property type="project" value="InterPro"/>
</dbReference>
<evidence type="ECO:0000259" key="2">
    <source>
        <dbReference type="Pfam" id="PF20438"/>
    </source>
</evidence>
<feature type="domain" description="Sporulation stage IV protein A C-terminal" evidence="3">
    <location>
        <begin position="414"/>
        <end position="487"/>
    </location>
</feature>
<dbReference type="PIRSF" id="PIRSF007466">
    <property type="entry name" value="SpoIVA"/>
    <property type="match status" value="1"/>
</dbReference>
<dbReference type="EMBL" id="QUSM01000006">
    <property type="protein sequence ID" value="RGD73321.1"/>
    <property type="molecule type" value="Genomic_DNA"/>
</dbReference>
<dbReference type="InterPro" id="IPR046842">
    <property type="entry name" value="SpoIVA_ATPase"/>
</dbReference>
<feature type="domain" description="Stage IV sporulation protein A middle" evidence="2">
    <location>
        <begin position="237"/>
        <end position="413"/>
    </location>
</feature>
<dbReference type="InterPro" id="IPR046840">
    <property type="entry name" value="SpoIVA_C"/>
</dbReference>
<dbReference type="AlphaFoldDB" id="A0A3E3DVQ0"/>
<dbReference type="Proteomes" id="UP000261212">
    <property type="component" value="Unassembled WGS sequence"/>
</dbReference>
<dbReference type="InterPro" id="IPR027417">
    <property type="entry name" value="P-loop_NTPase"/>
</dbReference>
<dbReference type="GO" id="GO:0005524">
    <property type="term" value="F:ATP binding"/>
    <property type="evidence" value="ECO:0007669"/>
    <property type="project" value="InterPro"/>
</dbReference>
<dbReference type="GO" id="GO:0043934">
    <property type="term" value="P:sporulation"/>
    <property type="evidence" value="ECO:0007669"/>
    <property type="project" value="InterPro"/>
</dbReference>
<dbReference type="InterPro" id="IPR014201">
    <property type="entry name" value="Spore_IV_A"/>
</dbReference>
<protein>
    <submittedName>
        <fullName evidence="4">Stage IV sporulation protein A</fullName>
    </submittedName>
</protein>
<evidence type="ECO:0000313" key="5">
    <source>
        <dbReference type="Proteomes" id="UP000261212"/>
    </source>
</evidence>
<evidence type="ECO:0000259" key="3">
    <source>
        <dbReference type="Pfam" id="PF20439"/>
    </source>
</evidence>
<dbReference type="Pfam" id="PF09547">
    <property type="entry name" value="SpoIVA_ATPase"/>
    <property type="match status" value="1"/>
</dbReference>
<dbReference type="InterPro" id="IPR046841">
    <property type="entry name" value="SpoIVA_middle"/>
</dbReference>
<sequence>MNLGIYEDISKRTGSDIYLGVVGPVRSGKSTFIKKFMDVLVIPNIENKFKRERAVDELPQSGSGKTIMTCEPKFVPNTAANINLGSGVNLNVRLVDCVGYVIPGAVGDMDENEERMIRTPWSDSPMPFKKAAEIGTKKVIEKHSTIGIVVTTDGSISGIERNNYIEAEEKVINELKEINKPFVTILNTTTPNSKATRDLGLELEEKYECKVIVLDVMNITLDDIEALLKDVLFEFPIKEINYSLPLWLDLVGEENTINNDIYDFIKSNSNDNDTLNKVIFGVKNSSFDKFGMEVTNIDLSSGIVDVDVKVENSAFYDLLSEKNDIEINGESDLFGLVSDLTQIKREYEKIASALSLARSSGYGVVMPEFEDYKLEEPEMISKSSRHGVKIKASAPALHIICTDVETAVSPTIGSEEECQVFYDKLIDEYKNDQDKIWESEFFGRNLKNMISDNMQNKLISIEDDNKMKIQKTLTKVVNSGKGGIILLWL</sequence>
<dbReference type="NCBIfam" id="TIGR02836">
    <property type="entry name" value="spore_IV_A"/>
    <property type="match status" value="1"/>
</dbReference>
<reference evidence="4 5" key="1">
    <citation type="submission" date="2018-08" db="EMBL/GenBank/DDBJ databases">
        <title>A genome reference for cultivated species of the human gut microbiota.</title>
        <authorList>
            <person name="Zou Y."/>
            <person name="Xue W."/>
            <person name="Luo G."/>
        </authorList>
    </citation>
    <scope>NUCLEOTIDE SEQUENCE [LARGE SCALE GENOMIC DNA]</scope>
    <source>
        <strain evidence="4 5">AM25-6</strain>
    </source>
</reference>
<gene>
    <name evidence="4" type="primary">spoIVA</name>
    <name evidence="4" type="ORF">DW687_09785</name>
</gene>